<dbReference type="InterPro" id="IPR013785">
    <property type="entry name" value="Aldolase_TIM"/>
</dbReference>
<name>A0A8J5JSA2_HOMAM</name>
<evidence type="ECO:0000256" key="1">
    <source>
        <dbReference type="ARBA" id="ARBA00004714"/>
    </source>
</evidence>
<reference evidence="7" key="1">
    <citation type="journal article" date="2021" name="Sci. Adv.">
        <title>The American lobster genome reveals insights on longevity, neural, and immune adaptations.</title>
        <authorList>
            <person name="Polinski J.M."/>
            <person name="Zimin A.V."/>
            <person name="Clark K.F."/>
            <person name="Kohn A.B."/>
            <person name="Sadowski N."/>
            <person name="Timp W."/>
            <person name="Ptitsyn A."/>
            <person name="Khanna P."/>
            <person name="Romanova D.Y."/>
            <person name="Williams P."/>
            <person name="Greenwood S.J."/>
            <person name="Moroz L.L."/>
            <person name="Walt D.R."/>
            <person name="Bodnar A.G."/>
        </authorList>
    </citation>
    <scope>NUCLEOTIDE SEQUENCE</scope>
    <source>
        <strain evidence="7">GMGI-L3</strain>
    </source>
</reference>
<accession>A0A8J5JSA2</accession>
<keyword evidence="5" id="KW-0456">Lyase</keyword>
<dbReference type="Pfam" id="PF00274">
    <property type="entry name" value="Glycolytic"/>
    <property type="match status" value="1"/>
</dbReference>
<dbReference type="InterPro" id="IPR000741">
    <property type="entry name" value="FBA_I"/>
</dbReference>
<evidence type="ECO:0000256" key="6">
    <source>
        <dbReference type="SAM" id="MobiDB-lite"/>
    </source>
</evidence>
<keyword evidence="4" id="KW-0324">Glycolysis</keyword>
<dbReference type="UniPathway" id="UPA00109">
    <property type="reaction ID" value="UER00183"/>
</dbReference>
<dbReference type="EMBL" id="JAHLQT010026473">
    <property type="protein sequence ID" value="KAG7163260.1"/>
    <property type="molecule type" value="Genomic_DNA"/>
</dbReference>
<evidence type="ECO:0000256" key="4">
    <source>
        <dbReference type="ARBA" id="ARBA00023152"/>
    </source>
</evidence>
<evidence type="ECO:0000313" key="8">
    <source>
        <dbReference type="Proteomes" id="UP000747542"/>
    </source>
</evidence>
<evidence type="ECO:0000313" key="7">
    <source>
        <dbReference type="EMBL" id="KAG7163260.1"/>
    </source>
</evidence>
<dbReference type="Proteomes" id="UP000747542">
    <property type="component" value="Unassembled WGS sequence"/>
</dbReference>
<protein>
    <recommendedName>
        <fullName evidence="3">fructose-bisphosphate aldolase</fullName>
        <ecNumber evidence="3">4.1.2.13</ecNumber>
    </recommendedName>
</protein>
<sequence>MLALHTEFSNKPPYQLYGGTAQAQHGAGRPGMPHQVHTPAGCHGNSVALSTGVAVPTSVSLSGGQSEEEATVHLDTINKCTARQKTLGPDLQLREKPCRRKPLKKLME</sequence>
<feature type="region of interest" description="Disordered" evidence="6">
    <location>
        <begin position="85"/>
        <end position="108"/>
    </location>
</feature>
<comment type="similarity">
    <text evidence="2">Belongs to the class I fructose-bisphosphate aldolase family.</text>
</comment>
<organism evidence="7 8">
    <name type="scientific">Homarus americanus</name>
    <name type="common">American lobster</name>
    <dbReference type="NCBI Taxonomy" id="6706"/>
    <lineage>
        <taxon>Eukaryota</taxon>
        <taxon>Metazoa</taxon>
        <taxon>Ecdysozoa</taxon>
        <taxon>Arthropoda</taxon>
        <taxon>Crustacea</taxon>
        <taxon>Multicrustacea</taxon>
        <taxon>Malacostraca</taxon>
        <taxon>Eumalacostraca</taxon>
        <taxon>Eucarida</taxon>
        <taxon>Decapoda</taxon>
        <taxon>Pleocyemata</taxon>
        <taxon>Astacidea</taxon>
        <taxon>Nephropoidea</taxon>
        <taxon>Nephropidae</taxon>
        <taxon>Homarus</taxon>
    </lineage>
</organism>
<evidence type="ECO:0000256" key="2">
    <source>
        <dbReference type="ARBA" id="ARBA00010387"/>
    </source>
</evidence>
<keyword evidence="8" id="KW-1185">Reference proteome</keyword>
<evidence type="ECO:0000256" key="5">
    <source>
        <dbReference type="ARBA" id="ARBA00023239"/>
    </source>
</evidence>
<comment type="pathway">
    <text evidence="1">Carbohydrate degradation; glycolysis; D-glyceraldehyde 3-phosphate and glycerone phosphate from D-glucose: step 4/4.</text>
</comment>
<proteinExistence type="inferred from homology"/>
<dbReference type="EC" id="4.1.2.13" evidence="3"/>
<evidence type="ECO:0000256" key="3">
    <source>
        <dbReference type="ARBA" id="ARBA00013068"/>
    </source>
</evidence>
<dbReference type="GO" id="GO:0004332">
    <property type="term" value="F:fructose-bisphosphate aldolase activity"/>
    <property type="evidence" value="ECO:0007669"/>
    <property type="project" value="UniProtKB-EC"/>
</dbReference>
<gene>
    <name evidence="7" type="ORF">Hamer_G004367</name>
</gene>
<feature type="compositionally biased region" description="Basic residues" evidence="6">
    <location>
        <begin position="97"/>
        <end position="108"/>
    </location>
</feature>
<comment type="caution">
    <text evidence="7">The sequence shown here is derived from an EMBL/GenBank/DDBJ whole genome shotgun (WGS) entry which is preliminary data.</text>
</comment>
<dbReference type="SUPFAM" id="SSF51569">
    <property type="entry name" value="Aldolase"/>
    <property type="match status" value="1"/>
</dbReference>
<dbReference type="AlphaFoldDB" id="A0A8J5JSA2"/>
<dbReference type="GO" id="GO:0006096">
    <property type="term" value="P:glycolytic process"/>
    <property type="evidence" value="ECO:0007669"/>
    <property type="project" value="UniProtKB-UniPathway"/>
</dbReference>
<dbReference type="Gene3D" id="3.20.20.70">
    <property type="entry name" value="Aldolase class I"/>
    <property type="match status" value="1"/>
</dbReference>
<feature type="region of interest" description="Disordered" evidence="6">
    <location>
        <begin position="1"/>
        <end position="48"/>
    </location>
</feature>